<dbReference type="InterPro" id="IPR029071">
    <property type="entry name" value="Ubiquitin-like_domsf"/>
</dbReference>
<keyword evidence="2" id="KW-0653">Protein transport</keyword>
<dbReference type="GO" id="GO:1990316">
    <property type="term" value="C:Atg1/ULK1 kinase complex"/>
    <property type="evidence" value="ECO:0007669"/>
    <property type="project" value="TreeGrafter"/>
</dbReference>
<name>A0AA38CMV6_TAXCH</name>
<dbReference type="Pfam" id="PF10377">
    <property type="entry name" value="ATG11"/>
    <property type="match status" value="1"/>
</dbReference>
<dbReference type="InterPro" id="IPR019460">
    <property type="entry name" value="Atg11_C"/>
</dbReference>
<dbReference type="OMA" id="GLRWYLI"/>
<feature type="coiled-coil region" evidence="5">
    <location>
        <begin position="626"/>
        <end position="675"/>
    </location>
</feature>
<dbReference type="GO" id="GO:0060090">
    <property type="term" value="F:molecular adaptor activity"/>
    <property type="evidence" value="ECO:0007669"/>
    <property type="project" value="TreeGrafter"/>
</dbReference>
<feature type="domain" description="Autophagy-related protein 11 C-terminal" evidence="8">
    <location>
        <begin position="1006"/>
        <end position="1155"/>
    </location>
</feature>
<dbReference type="InterPro" id="IPR040040">
    <property type="entry name" value="ATG11"/>
</dbReference>
<feature type="coiled-coil region" evidence="5">
    <location>
        <begin position="843"/>
        <end position="912"/>
    </location>
</feature>
<dbReference type="PANTHER" id="PTHR13222:SF1">
    <property type="entry name" value="RB1-INDUCIBLE COILED-COIL PROTEIN 1"/>
    <property type="match status" value="1"/>
</dbReference>
<dbReference type="EMBL" id="JAHRHJ020000008">
    <property type="protein sequence ID" value="KAH9304596.1"/>
    <property type="molecule type" value="Genomic_DNA"/>
</dbReference>
<comment type="caution">
    <text evidence="9">The sequence shown here is derived from an EMBL/GenBank/DDBJ whole genome shotgun (WGS) entry which is preliminary data.</text>
</comment>
<dbReference type="GO" id="GO:0034517">
    <property type="term" value="P:ribophagy"/>
    <property type="evidence" value="ECO:0007669"/>
    <property type="project" value="TreeGrafter"/>
</dbReference>
<dbReference type="Proteomes" id="UP000824469">
    <property type="component" value="Unassembled WGS sequence"/>
</dbReference>
<dbReference type="GO" id="GO:0034727">
    <property type="term" value="P:piecemeal microautophagy of the nucleus"/>
    <property type="evidence" value="ECO:0007669"/>
    <property type="project" value="TreeGrafter"/>
</dbReference>
<feature type="non-terminal residue" evidence="9">
    <location>
        <position position="1160"/>
    </location>
</feature>
<dbReference type="InterPro" id="IPR045326">
    <property type="entry name" value="ATG17-like_dom"/>
</dbReference>
<evidence type="ECO:0000256" key="4">
    <source>
        <dbReference type="ARBA" id="ARBA00023054"/>
    </source>
</evidence>
<dbReference type="SUPFAM" id="SSF54236">
    <property type="entry name" value="Ubiquitin-like"/>
    <property type="match status" value="1"/>
</dbReference>
<organism evidence="9 10">
    <name type="scientific">Taxus chinensis</name>
    <name type="common">Chinese yew</name>
    <name type="synonym">Taxus wallichiana var. chinensis</name>
    <dbReference type="NCBI Taxonomy" id="29808"/>
    <lineage>
        <taxon>Eukaryota</taxon>
        <taxon>Viridiplantae</taxon>
        <taxon>Streptophyta</taxon>
        <taxon>Embryophyta</taxon>
        <taxon>Tracheophyta</taxon>
        <taxon>Spermatophyta</taxon>
        <taxon>Pinopsida</taxon>
        <taxon>Pinidae</taxon>
        <taxon>Conifers II</taxon>
        <taxon>Cupressales</taxon>
        <taxon>Taxaceae</taxon>
        <taxon>Taxus</taxon>
    </lineage>
</organism>
<dbReference type="GO" id="GO:0061709">
    <property type="term" value="P:reticulophagy"/>
    <property type="evidence" value="ECO:0007669"/>
    <property type="project" value="TreeGrafter"/>
</dbReference>
<evidence type="ECO:0000259" key="8">
    <source>
        <dbReference type="Pfam" id="PF10377"/>
    </source>
</evidence>
<dbReference type="GO" id="GO:0000045">
    <property type="term" value="P:autophagosome assembly"/>
    <property type="evidence" value="ECO:0007669"/>
    <property type="project" value="InterPro"/>
</dbReference>
<evidence type="ECO:0000313" key="10">
    <source>
        <dbReference type="Proteomes" id="UP000824469"/>
    </source>
</evidence>
<proteinExistence type="predicted"/>
<keyword evidence="3" id="KW-0072">Autophagy</keyword>
<evidence type="ECO:0000313" key="9">
    <source>
        <dbReference type="EMBL" id="KAH9304596.1"/>
    </source>
</evidence>
<evidence type="ECO:0000256" key="2">
    <source>
        <dbReference type="ARBA" id="ARBA00022927"/>
    </source>
</evidence>
<evidence type="ECO:0000256" key="5">
    <source>
        <dbReference type="SAM" id="Coils"/>
    </source>
</evidence>
<evidence type="ECO:0008006" key="11">
    <source>
        <dbReference type="Google" id="ProtNLM"/>
    </source>
</evidence>
<evidence type="ECO:0000256" key="1">
    <source>
        <dbReference type="ARBA" id="ARBA00022448"/>
    </source>
</evidence>
<feature type="region of interest" description="Disordered" evidence="6">
    <location>
        <begin position="534"/>
        <end position="568"/>
    </location>
</feature>
<feature type="compositionally biased region" description="Low complexity" evidence="6">
    <location>
        <begin position="544"/>
        <end position="560"/>
    </location>
</feature>
<feature type="region of interest" description="Disordered" evidence="6">
    <location>
        <begin position="698"/>
        <end position="729"/>
    </location>
</feature>
<dbReference type="GO" id="GO:0034045">
    <property type="term" value="C:phagophore assembly site membrane"/>
    <property type="evidence" value="ECO:0007669"/>
    <property type="project" value="TreeGrafter"/>
</dbReference>
<evidence type="ECO:0000256" key="6">
    <source>
        <dbReference type="SAM" id="MobiDB-lite"/>
    </source>
</evidence>
<protein>
    <recommendedName>
        <fullName evidence="11">Autophagy-related protein 11</fullName>
    </recommendedName>
</protein>
<sequence length="1160" mass="130031">MSSSVVSEDVVLGRRLLVHVAENGCSIEVDCDGATSVEILQHRLAPVTGVHINEQLLICGDTRLEPQRSLASYKLPCDGQDVFLYNRTRLLAECPPPPREVIELPEVLILPPPSAAQSPHRLDDAADPALKALASYERQFKYHFQKGHHIYIGSQARFEVSKRLLQEQQVQERALDTARANLEISCKMINQSYVDFMKQFDHQQRYHMDLRTNIGRTIDRLRACKLHPDLQTERYKSLLDFVRQEDISRKTLEACFVSHNQFQAKVSQLKPMYNELQRRVGDLFRARPSVNLRHEEDMIREHERYFQEQASILDTLRKDVKTVKKHVDNCLTSQLSASSLRPHDAVSALGPMYDAHDKNYLPRMEACSRELSTLFEFCKSKKHEMSMWVHTSMQKVASLQSGIRDIRFELSAFKEAMRHQDGIFAKLKSVRKIGPAYRACLAEVVRRKASMKLYMGQAGQLAEKLASRREFEVQRRMEFVKLQSDCIPQDVLEALGLFDVPRQCVVNMEPFDTSLLDIDVADLERYAPESLVGLLPKSDPNTQGKGSLSSFSSSYHSGNGEESSVNTGKQYEAGMVDDEYDSGRILGTTEVEVENAWLKAELASAIAFISSFAPDIYYDAEDESSIEDLLQKAAQKTTEALHLKDEYVKHIENDSKAKQVQCLKYEERIQELERRLSDQFIHLSKLSDRKDGMERAISSVPVSKPDDCKSESSVISGDGMAQIPSVSPEPMDEGICSSVYMSSSKIEHLNGQSGEFRENADESMADILGAVLSEATAGTMPSGNSISEFSKEELCADGRENTQKVESAAQLEVISGSIDVTQAAEHAVCEFSRSVEGESNSTSEQKEDRLVELQKLLSEKTIECAEIETKLAMVLEDSISVKRELEVSLKLLDESQMNCAHLENLLHEAREEAQINLCAADRKAAEYNSLRASSVKLRALLERLRNCVAASSGVGPGFVDSLRSLALSLGSSAVNESGDDGCGEFRTCIRVLAEKVGVLAQQRADVMERCTRAEASQNHLSKELESNSELVKNLYAKHKMERQVNKEKISFTRIEVHEFAAFVPNSAGHYEAINRNCRNYYLSEECIALFIDSNPNGRQYIIGQIVHIQRNVARHPGNGRELVASSGSSSSSFKPRYNPYGLPIGTEYFVVTVAMVPDPI</sequence>
<gene>
    <name evidence="9" type="ORF">KI387_009000</name>
</gene>
<accession>A0AA38CMV6</accession>
<dbReference type="CDD" id="cd17039">
    <property type="entry name" value="Ubl_ubiquitin_like"/>
    <property type="match status" value="1"/>
</dbReference>
<dbReference type="PANTHER" id="PTHR13222">
    <property type="entry name" value="RB1-INDUCIBLE COILED-COIL"/>
    <property type="match status" value="1"/>
</dbReference>
<evidence type="ECO:0000256" key="3">
    <source>
        <dbReference type="ARBA" id="ARBA00023006"/>
    </source>
</evidence>
<evidence type="ECO:0000259" key="7">
    <source>
        <dbReference type="Pfam" id="PF04108"/>
    </source>
</evidence>
<dbReference type="GO" id="GO:0015031">
    <property type="term" value="P:protein transport"/>
    <property type="evidence" value="ECO:0007669"/>
    <property type="project" value="UniProtKB-KW"/>
</dbReference>
<keyword evidence="10" id="KW-1185">Reference proteome</keyword>
<dbReference type="Pfam" id="PF04108">
    <property type="entry name" value="ATG17_like"/>
    <property type="match status" value="1"/>
</dbReference>
<keyword evidence="1" id="KW-0813">Transport</keyword>
<dbReference type="AlphaFoldDB" id="A0AA38CMV6"/>
<dbReference type="GO" id="GO:0019901">
    <property type="term" value="F:protein kinase binding"/>
    <property type="evidence" value="ECO:0007669"/>
    <property type="project" value="TreeGrafter"/>
</dbReference>
<keyword evidence="4 5" id="KW-0175">Coiled coil</keyword>
<reference evidence="9 10" key="1">
    <citation type="journal article" date="2021" name="Nat. Plants">
        <title>The Taxus genome provides insights into paclitaxel biosynthesis.</title>
        <authorList>
            <person name="Xiong X."/>
            <person name="Gou J."/>
            <person name="Liao Q."/>
            <person name="Li Y."/>
            <person name="Zhou Q."/>
            <person name="Bi G."/>
            <person name="Li C."/>
            <person name="Du R."/>
            <person name="Wang X."/>
            <person name="Sun T."/>
            <person name="Guo L."/>
            <person name="Liang H."/>
            <person name="Lu P."/>
            <person name="Wu Y."/>
            <person name="Zhang Z."/>
            <person name="Ro D.K."/>
            <person name="Shang Y."/>
            <person name="Huang S."/>
            <person name="Yan J."/>
        </authorList>
    </citation>
    <scope>NUCLEOTIDE SEQUENCE [LARGE SCALE GENOMIC DNA]</scope>
    <source>
        <strain evidence="9">Ta-2019</strain>
    </source>
</reference>
<dbReference type="GO" id="GO:0000422">
    <property type="term" value="P:autophagy of mitochondrion"/>
    <property type="evidence" value="ECO:0007669"/>
    <property type="project" value="TreeGrafter"/>
</dbReference>
<feature type="domain" description="Autophagy protein ATG17-like" evidence="7">
    <location>
        <begin position="152"/>
        <end position="485"/>
    </location>
</feature>